<organism evidence="1 2">
    <name type="scientific">Striga asiatica</name>
    <name type="common">Asiatic witchweed</name>
    <name type="synonym">Buchnera asiatica</name>
    <dbReference type="NCBI Taxonomy" id="4170"/>
    <lineage>
        <taxon>Eukaryota</taxon>
        <taxon>Viridiplantae</taxon>
        <taxon>Streptophyta</taxon>
        <taxon>Embryophyta</taxon>
        <taxon>Tracheophyta</taxon>
        <taxon>Spermatophyta</taxon>
        <taxon>Magnoliopsida</taxon>
        <taxon>eudicotyledons</taxon>
        <taxon>Gunneridae</taxon>
        <taxon>Pentapetalae</taxon>
        <taxon>asterids</taxon>
        <taxon>lamiids</taxon>
        <taxon>Lamiales</taxon>
        <taxon>Orobanchaceae</taxon>
        <taxon>Buchnereae</taxon>
        <taxon>Striga</taxon>
    </lineage>
</organism>
<comment type="caution">
    <text evidence="1">The sequence shown here is derived from an EMBL/GenBank/DDBJ whole genome shotgun (WGS) entry which is preliminary data.</text>
</comment>
<accession>A0A5A7R8A6</accession>
<reference evidence="2" key="1">
    <citation type="journal article" date="2019" name="Curr. Biol.">
        <title>Genome Sequence of Striga asiatica Provides Insight into the Evolution of Plant Parasitism.</title>
        <authorList>
            <person name="Yoshida S."/>
            <person name="Kim S."/>
            <person name="Wafula E.K."/>
            <person name="Tanskanen J."/>
            <person name="Kim Y.M."/>
            <person name="Honaas L."/>
            <person name="Yang Z."/>
            <person name="Spallek T."/>
            <person name="Conn C.E."/>
            <person name="Ichihashi Y."/>
            <person name="Cheong K."/>
            <person name="Cui S."/>
            <person name="Der J.P."/>
            <person name="Gundlach H."/>
            <person name="Jiao Y."/>
            <person name="Hori C."/>
            <person name="Ishida J.K."/>
            <person name="Kasahara H."/>
            <person name="Kiba T."/>
            <person name="Kim M.S."/>
            <person name="Koo N."/>
            <person name="Laohavisit A."/>
            <person name="Lee Y.H."/>
            <person name="Lumba S."/>
            <person name="McCourt P."/>
            <person name="Mortimer J.C."/>
            <person name="Mutuku J.M."/>
            <person name="Nomura T."/>
            <person name="Sasaki-Sekimoto Y."/>
            <person name="Seto Y."/>
            <person name="Wang Y."/>
            <person name="Wakatake T."/>
            <person name="Sakakibara H."/>
            <person name="Demura T."/>
            <person name="Yamaguchi S."/>
            <person name="Yoneyama K."/>
            <person name="Manabe R.I."/>
            <person name="Nelson D.C."/>
            <person name="Schulman A.H."/>
            <person name="Timko M.P."/>
            <person name="dePamphilis C.W."/>
            <person name="Choi D."/>
            <person name="Shirasu K."/>
        </authorList>
    </citation>
    <scope>NUCLEOTIDE SEQUENCE [LARGE SCALE GENOMIC DNA]</scope>
    <source>
        <strain evidence="2">cv. UVA1</strain>
    </source>
</reference>
<name>A0A5A7R8A6_STRAF</name>
<keyword evidence="2" id="KW-1185">Reference proteome</keyword>
<evidence type="ECO:0000313" key="2">
    <source>
        <dbReference type="Proteomes" id="UP000325081"/>
    </source>
</evidence>
<sequence>MLPHLSQSFPAPNSFEADKDFYKNLFRIIFLRNRSPTAKIKVLHNKRIHIYILSKSGLTNASHANNGDNLTTRLLSSQLIQGFKQDIIETHHGTLGGSGRLSSVTGYNHIQAPTRHLPSLPTSLWATWKKRPYTRAQSSSRSSTKEQSKTGFYQILNFEHEVREDVRSGVVRVERDISIGLGLSSAGEEDNIRDRCHQKKWR</sequence>
<evidence type="ECO:0000313" key="1">
    <source>
        <dbReference type="EMBL" id="GER53520.1"/>
    </source>
</evidence>
<dbReference type="Proteomes" id="UP000325081">
    <property type="component" value="Unassembled WGS sequence"/>
</dbReference>
<dbReference type="AlphaFoldDB" id="A0A5A7R8A6"/>
<gene>
    <name evidence="1" type="ORF">STAS_31058</name>
</gene>
<protein>
    <submittedName>
        <fullName evidence="1">Splicing factor</fullName>
    </submittedName>
</protein>
<proteinExistence type="predicted"/>
<dbReference type="EMBL" id="BKCP01010626">
    <property type="protein sequence ID" value="GER53520.1"/>
    <property type="molecule type" value="Genomic_DNA"/>
</dbReference>